<reference evidence="2" key="1">
    <citation type="submission" date="2020-04" db="EMBL/GenBank/DDBJ databases">
        <title>Genome Assembly and Annotation of Botryosphaeria dothidea sdau 11-99, a Latent Pathogen of Apple Fruit Ring Rot in China.</title>
        <authorList>
            <person name="Yu C."/>
            <person name="Diao Y."/>
            <person name="Lu Q."/>
            <person name="Zhao J."/>
            <person name="Cui S."/>
            <person name="Peng C."/>
            <person name="He B."/>
            <person name="Liu H."/>
        </authorList>
    </citation>
    <scope>NUCLEOTIDE SEQUENCE [LARGE SCALE GENOMIC DNA]</scope>
    <source>
        <strain evidence="2">Sdau11-99</strain>
    </source>
</reference>
<keyword evidence="3" id="KW-1185">Reference proteome</keyword>
<evidence type="ECO:0000256" key="1">
    <source>
        <dbReference type="SAM" id="MobiDB-lite"/>
    </source>
</evidence>
<feature type="region of interest" description="Disordered" evidence="1">
    <location>
        <begin position="75"/>
        <end position="100"/>
    </location>
</feature>
<dbReference type="OrthoDB" id="10658047at2759"/>
<sequence>MYTASTASCSTTSFSIPSFSARILATVAAANRSLTHLFDKAVPKRRHYYRLLDPATANPLATDEDYENQRARLAFRGQDGGAQSRERGVQREEDEDSWAMGRRTGLGRRRKGKMGMADGEWEFVDGEDVRREMAEGWVADAGERMERRGGAARAVWV</sequence>
<gene>
    <name evidence="2" type="ORF">GTA08_BOTSDO05504</name>
</gene>
<accession>A0A8H4IS51</accession>
<name>A0A8H4IS51_9PEZI</name>
<dbReference type="EMBL" id="WWBZ02000033">
    <property type="protein sequence ID" value="KAF4306420.1"/>
    <property type="molecule type" value="Genomic_DNA"/>
</dbReference>
<comment type="caution">
    <text evidence="2">The sequence shown here is derived from an EMBL/GenBank/DDBJ whole genome shotgun (WGS) entry which is preliminary data.</text>
</comment>
<dbReference type="Proteomes" id="UP000572817">
    <property type="component" value="Unassembled WGS sequence"/>
</dbReference>
<protein>
    <submittedName>
        <fullName evidence="2">Uncharacterized protein</fullName>
    </submittedName>
</protein>
<evidence type="ECO:0000313" key="3">
    <source>
        <dbReference type="Proteomes" id="UP000572817"/>
    </source>
</evidence>
<organism evidence="2 3">
    <name type="scientific">Botryosphaeria dothidea</name>
    <dbReference type="NCBI Taxonomy" id="55169"/>
    <lineage>
        <taxon>Eukaryota</taxon>
        <taxon>Fungi</taxon>
        <taxon>Dikarya</taxon>
        <taxon>Ascomycota</taxon>
        <taxon>Pezizomycotina</taxon>
        <taxon>Dothideomycetes</taxon>
        <taxon>Dothideomycetes incertae sedis</taxon>
        <taxon>Botryosphaeriales</taxon>
        <taxon>Botryosphaeriaceae</taxon>
        <taxon>Botryosphaeria</taxon>
    </lineage>
</organism>
<evidence type="ECO:0000313" key="2">
    <source>
        <dbReference type="EMBL" id="KAF4306420.1"/>
    </source>
</evidence>
<proteinExistence type="predicted"/>
<dbReference type="AlphaFoldDB" id="A0A8H4IS51"/>